<evidence type="ECO:0000313" key="3">
    <source>
        <dbReference type="EMBL" id="SCG75050.1"/>
    </source>
</evidence>
<proteinExistence type="inferred from homology"/>
<protein>
    <recommendedName>
        <fullName evidence="2">Peptide deformylase</fullName>
        <shortName evidence="2">PDF</shortName>
        <ecNumber evidence="2">3.5.1.88</ecNumber>
    </recommendedName>
    <alternativeName>
        <fullName evidence="2">Polypeptide deformylase</fullName>
    </alternativeName>
</protein>
<dbReference type="OrthoDB" id="3203858at2"/>
<evidence type="ECO:0000313" key="4">
    <source>
        <dbReference type="Proteomes" id="UP000198226"/>
    </source>
</evidence>
<dbReference type="AlphaFoldDB" id="A0A125Q1W6"/>
<dbReference type="InterPro" id="IPR036821">
    <property type="entry name" value="Peptide_deformylase_sf"/>
</dbReference>
<keyword evidence="2" id="KW-0648">Protein biosynthesis</keyword>
<feature type="binding site" evidence="2">
    <location>
        <position position="473"/>
    </location>
    <ligand>
        <name>Fe cation</name>
        <dbReference type="ChEBI" id="CHEBI:24875"/>
    </ligand>
</feature>
<dbReference type="Gene3D" id="3.90.45.10">
    <property type="entry name" value="Peptide deformylase"/>
    <property type="match status" value="1"/>
</dbReference>
<dbReference type="Proteomes" id="UP000198226">
    <property type="component" value="Chromosome I"/>
</dbReference>
<evidence type="ECO:0000256" key="2">
    <source>
        <dbReference type="HAMAP-Rule" id="MF_00163"/>
    </source>
</evidence>
<keyword evidence="2" id="KW-0378">Hydrolase</keyword>
<dbReference type="Gene3D" id="1.10.260.40">
    <property type="entry name" value="lambda repressor-like DNA-binding domains"/>
    <property type="match status" value="1"/>
</dbReference>
<accession>A0A125Q1W6</accession>
<reference evidence="4" key="1">
    <citation type="submission" date="2016-06" db="EMBL/GenBank/DDBJ databases">
        <authorList>
            <person name="Varghese N."/>
            <person name="Submissions Spin"/>
        </authorList>
    </citation>
    <scope>NUCLEOTIDE SEQUENCE [LARGE SCALE GENOMIC DNA]</scope>
    <source>
        <strain evidence="4">DSM 44983</strain>
    </source>
</reference>
<dbReference type="InterPro" id="IPR001387">
    <property type="entry name" value="Cro/C1-type_HTH"/>
</dbReference>
<dbReference type="HAMAP" id="MF_00163">
    <property type="entry name" value="Pep_deformylase"/>
    <property type="match status" value="1"/>
</dbReference>
<dbReference type="Pfam" id="PF01327">
    <property type="entry name" value="Pep_deformylase"/>
    <property type="match status" value="1"/>
</dbReference>
<keyword evidence="2" id="KW-0479">Metal-binding</keyword>
<comment type="similarity">
    <text evidence="1 2">Belongs to the polypeptide deformylase family.</text>
</comment>
<dbReference type="Pfam" id="PF13560">
    <property type="entry name" value="HTH_31"/>
    <property type="match status" value="1"/>
</dbReference>
<gene>
    <name evidence="2" type="primary">def</name>
    <name evidence="3" type="ORF">GA0070623_3961</name>
</gene>
<name>A0A125Q1W6_9ACTN</name>
<sequence length="500" mass="56574">MTTSPLERATDAFAAELARHRTGRGLTKKQLATMMGFDPSYVSHVEGRRHRPTEDFARRAEAVLDAGGVIWQRFREYDRLRQTRAAPGQREPTPPGRWLPPGTGLVVERETASLTLVDGTYRCVVRRRLHNAGTEPVTRYLVRVAVDRWPDDPSRSNRHHREHPLTFAELRFRAVHHDGGAREPMHWRVRHDRDAYKEIWLLFENADGPFPLHPGERADVEYAYRVGRVKWGPWFQRAVRLPTRHLAVRLDLPAALDPRVWGVETSLSADEGPLRTPVRRHDRGDRVVFDWSTEDPPLNTRFRLQWRFRQEPAETTAPVPTRPAEQLRALGVLAPEATPAGQPARPFDLPREATAAREVVDRLTDLLTRADELHPFSAGMGLAAPQLGLDAAVAVVRPADRDAPPVVLVNPRVVGESPDTVEQYEGCLATADHRGLVPRPLRIDVEHARWDGGQMITSFAYGMARLVAHEIDHLEGRSWTDRMPPGVPLVPVEEYRESNA</sequence>
<organism evidence="3 4">
    <name type="scientific">Micromonospora rifamycinica</name>
    <dbReference type="NCBI Taxonomy" id="291594"/>
    <lineage>
        <taxon>Bacteria</taxon>
        <taxon>Bacillati</taxon>
        <taxon>Actinomycetota</taxon>
        <taxon>Actinomycetes</taxon>
        <taxon>Micromonosporales</taxon>
        <taxon>Micromonosporaceae</taxon>
        <taxon>Micromonospora</taxon>
    </lineage>
</organism>
<dbReference type="PRINTS" id="PR01576">
    <property type="entry name" value="PDEFORMYLASE"/>
</dbReference>
<dbReference type="GO" id="GO:0003677">
    <property type="term" value="F:DNA binding"/>
    <property type="evidence" value="ECO:0007669"/>
    <property type="project" value="InterPro"/>
</dbReference>
<dbReference type="EMBL" id="LT607752">
    <property type="protein sequence ID" value="SCG75050.1"/>
    <property type="molecule type" value="Genomic_DNA"/>
</dbReference>
<comment type="cofactor">
    <cofactor evidence="2">
        <name>Fe(2+)</name>
        <dbReference type="ChEBI" id="CHEBI:29033"/>
    </cofactor>
    <text evidence="2">Binds 1 Fe(2+) ion.</text>
</comment>
<dbReference type="EC" id="3.5.1.88" evidence="2"/>
<dbReference type="SUPFAM" id="SSF47413">
    <property type="entry name" value="lambda repressor-like DNA-binding domains"/>
    <property type="match status" value="1"/>
</dbReference>
<dbReference type="PANTHER" id="PTHR10458">
    <property type="entry name" value="PEPTIDE DEFORMYLASE"/>
    <property type="match status" value="1"/>
</dbReference>
<dbReference type="SMART" id="SM00530">
    <property type="entry name" value="HTH_XRE"/>
    <property type="match status" value="1"/>
</dbReference>
<feature type="binding site" evidence="2">
    <location>
        <position position="427"/>
    </location>
    <ligand>
        <name>Fe cation</name>
        <dbReference type="ChEBI" id="CHEBI:24875"/>
    </ligand>
</feature>
<dbReference type="SUPFAM" id="SSF56420">
    <property type="entry name" value="Peptide deformylase"/>
    <property type="match status" value="1"/>
</dbReference>
<feature type="active site" evidence="2">
    <location>
        <position position="470"/>
    </location>
</feature>
<dbReference type="RefSeq" id="WP_067304153.1">
    <property type="nucleotide sequence ID" value="NZ_LRMV01000021.1"/>
</dbReference>
<feature type="binding site" evidence="2">
    <location>
        <position position="469"/>
    </location>
    <ligand>
        <name>Fe cation</name>
        <dbReference type="ChEBI" id="CHEBI:24875"/>
    </ligand>
</feature>
<dbReference type="CDD" id="cd00093">
    <property type="entry name" value="HTH_XRE"/>
    <property type="match status" value="1"/>
</dbReference>
<dbReference type="PANTHER" id="PTHR10458:SF22">
    <property type="entry name" value="PEPTIDE DEFORMYLASE"/>
    <property type="match status" value="1"/>
</dbReference>
<dbReference type="GO" id="GO:0006412">
    <property type="term" value="P:translation"/>
    <property type="evidence" value="ECO:0007669"/>
    <property type="project" value="UniProtKB-UniRule"/>
</dbReference>
<comment type="function">
    <text evidence="2">Removes the formyl group from the N-terminal Met of newly synthesized proteins. Requires at least a dipeptide for an efficient rate of reaction. N-terminal L-methionine is a prerequisite for activity but the enzyme has broad specificity at other positions.</text>
</comment>
<dbReference type="GO" id="GO:0046872">
    <property type="term" value="F:metal ion binding"/>
    <property type="evidence" value="ECO:0007669"/>
    <property type="project" value="UniProtKB-KW"/>
</dbReference>
<evidence type="ECO:0000256" key="1">
    <source>
        <dbReference type="ARBA" id="ARBA00010759"/>
    </source>
</evidence>
<dbReference type="PROSITE" id="PS50943">
    <property type="entry name" value="HTH_CROC1"/>
    <property type="match status" value="1"/>
</dbReference>
<keyword evidence="4" id="KW-1185">Reference proteome</keyword>
<dbReference type="InterPro" id="IPR023635">
    <property type="entry name" value="Peptide_deformylase"/>
</dbReference>
<keyword evidence="2" id="KW-0408">Iron</keyword>
<dbReference type="GO" id="GO:0042586">
    <property type="term" value="F:peptide deformylase activity"/>
    <property type="evidence" value="ECO:0007669"/>
    <property type="project" value="UniProtKB-UniRule"/>
</dbReference>
<dbReference type="InterPro" id="IPR010982">
    <property type="entry name" value="Lambda_DNA-bd_dom_sf"/>
</dbReference>
<comment type="catalytic activity">
    <reaction evidence="2">
        <text>N-terminal N-formyl-L-methionyl-[peptide] + H2O = N-terminal L-methionyl-[peptide] + formate</text>
        <dbReference type="Rhea" id="RHEA:24420"/>
        <dbReference type="Rhea" id="RHEA-COMP:10639"/>
        <dbReference type="Rhea" id="RHEA-COMP:10640"/>
        <dbReference type="ChEBI" id="CHEBI:15377"/>
        <dbReference type="ChEBI" id="CHEBI:15740"/>
        <dbReference type="ChEBI" id="CHEBI:49298"/>
        <dbReference type="ChEBI" id="CHEBI:64731"/>
        <dbReference type="EC" id="3.5.1.88"/>
    </reaction>
</comment>